<dbReference type="EMBL" id="JAPDFW010000040">
    <property type="protein sequence ID" value="KAJ5079086.1"/>
    <property type="molecule type" value="Genomic_DNA"/>
</dbReference>
<evidence type="ECO:0000313" key="6">
    <source>
        <dbReference type="Proteomes" id="UP001149090"/>
    </source>
</evidence>
<keyword evidence="2" id="KW-0479">Metal-binding</keyword>
<gene>
    <name evidence="5" type="ORF">M0811_14626</name>
</gene>
<proteinExistence type="predicted"/>
<evidence type="ECO:0000259" key="4">
    <source>
        <dbReference type="Pfam" id="PF13359"/>
    </source>
</evidence>
<comment type="caution">
    <text evidence="5">The sequence shown here is derived from an EMBL/GenBank/DDBJ whole genome shotgun (WGS) entry which is preliminary data.</text>
</comment>
<feature type="compositionally biased region" description="Polar residues" evidence="3">
    <location>
        <begin position="8"/>
        <end position="22"/>
    </location>
</feature>
<evidence type="ECO:0000256" key="2">
    <source>
        <dbReference type="ARBA" id="ARBA00022723"/>
    </source>
</evidence>
<dbReference type="PANTHER" id="PTHR23080">
    <property type="entry name" value="THAP DOMAIN PROTEIN"/>
    <property type="match status" value="1"/>
</dbReference>
<name>A0A9Q0LSK2_ANAIG</name>
<evidence type="ECO:0000256" key="3">
    <source>
        <dbReference type="SAM" id="MobiDB-lite"/>
    </source>
</evidence>
<sequence length="325" mass="37617">MQEIDEFYSQNEQNNQPDLIQEQSDSDDDQFEGYISYENLDEYSDDNRMKILTNFDLTELQQLFYLVAEAFQVQGRGARRTILSDETTLLMTLVWLKHYPSWNRLGSDFGISQTWARDLVTDTLQRIEPILVQDQIRWIGKAEQEAQGSSFAEFPNVLGIVDVTCQRCQRPKDRFEQKKYFSGKHKCHVIKSQTINSCSGLCMSFFTGVEGSIHDLRIFEISGESAMFQSYSIMADKGYIGIQHSTQAEIPFKKPRGGNLDLESEFYNATIARTRIVIEHYYARMKNFWGSMNQVWRGERVNLYSTTFGICAALTNYHIRNGNPL</sequence>
<dbReference type="Proteomes" id="UP001149090">
    <property type="component" value="Unassembled WGS sequence"/>
</dbReference>
<dbReference type="OMA" id="NAHVFRI"/>
<dbReference type="OrthoDB" id="2668416at2759"/>
<comment type="cofactor">
    <cofactor evidence="1">
        <name>a divalent metal cation</name>
        <dbReference type="ChEBI" id="CHEBI:60240"/>
    </cofactor>
</comment>
<dbReference type="Pfam" id="PF13359">
    <property type="entry name" value="DDE_Tnp_4"/>
    <property type="match status" value="1"/>
</dbReference>
<protein>
    <submittedName>
        <fullName evidence="5">Thap domain protein</fullName>
    </submittedName>
</protein>
<feature type="domain" description="DDE Tnp4" evidence="4">
    <location>
        <begin position="161"/>
        <end position="316"/>
    </location>
</feature>
<dbReference type="AlphaFoldDB" id="A0A9Q0LSK2"/>
<accession>A0A9Q0LSK2</accession>
<keyword evidence="6" id="KW-1185">Reference proteome</keyword>
<dbReference type="InterPro" id="IPR027806">
    <property type="entry name" value="HARBI1_dom"/>
</dbReference>
<dbReference type="GO" id="GO:0046872">
    <property type="term" value="F:metal ion binding"/>
    <property type="evidence" value="ECO:0007669"/>
    <property type="project" value="UniProtKB-KW"/>
</dbReference>
<organism evidence="5 6">
    <name type="scientific">Anaeramoeba ignava</name>
    <name type="common">Anaerobic marine amoeba</name>
    <dbReference type="NCBI Taxonomy" id="1746090"/>
    <lineage>
        <taxon>Eukaryota</taxon>
        <taxon>Metamonada</taxon>
        <taxon>Anaeramoebidae</taxon>
        <taxon>Anaeramoeba</taxon>
    </lineage>
</organism>
<feature type="region of interest" description="Disordered" evidence="3">
    <location>
        <begin position="1"/>
        <end position="27"/>
    </location>
</feature>
<evidence type="ECO:0000256" key="1">
    <source>
        <dbReference type="ARBA" id="ARBA00001968"/>
    </source>
</evidence>
<reference evidence="5" key="1">
    <citation type="submission" date="2022-10" db="EMBL/GenBank/DDBJ databases">
        <title>Novel sulphate-reducing endosymbionts in the free-living metamonad Anaeramoeba.</title>
        <authorList>
            <person name="Jerlstrom-Hultqvist J."/>
            <person name="Cepicka I."/>
            <person name="Gallot-Lavallee L."/>
            <person name="Salas-Leiva D."/>
            <person name="Curtis B.A."/>
            <person name="Zahonova K."/>
            <person name="Pipaliya S."/>
            <person name="Dacks J."/>
            <person name="Roger A.J."/>
        </authorList>
    </citation>
    <scope>NUCLEOTIDE SEQUENCE</scope>
    <source>
        <strain evidence="5">BMAN</strain>
    </source>
</reference>
<evidence type="ECO:0000313" key="5">
    <source>
        <dbReference type="EMBL" id="KAJ5079086.1"/>
    </source>
</evidence>